<evidence type="ECO:0000313" key="2">
    <source>
        <dbReference type="Proteomes" id="UP000006094"/>
    </source>
</evidence>
<protein>
    <submittedName>
        <fullName evidence="1">Uncharacterized protein</fullName>
    </submittedName>
</protein>
<sequence length="120" mass="13956">MFKIGHVRDIKYIQKNLPEEVIKVIKDVATILDTEYGECRDIDYDIGGYILIIESKDEFKKLKDIHIDINDTIYEYVDRIKVENNNDWINALILCNNDFGVSIIMPIPIVPEKIIDSIVD</sequence>
<dbReference type="AlphaFoldDB" id="K0B2W1"/>
<keyword evidence="2" id="KW-1185">Reference proteome</keyword>
<dbReference type="EMBL" id="CP003326">
    <property type="protein sequence ID" value="AFS79814.1"/>
    <property type="molecule type" value="Genomic_DNA"/>
</dbReference>
<accession>K0B2W1</accession>
<evidence type="ECO:0000313" key="1">
    <source>
        <dbReference type="EMBL" id="AFS79814.1"/>
    </source>
</evidence>
<gene>
    <name evidence="1" type="ordered locus">Curi_c28220</name>
</gene>
<name>K0B2W1_GOTA9</name>
<dbReference type="OrthoDB" id="1955203at2"/>
<dbReference type="KEGG" id="cad:Curi_c28220"/>
<reference evidence="1 2" key="1">
    <citation type="journal article" date="2012" name="PLoS ONE">
        <title>The purine-utilizing bacterium Clostridium acidurici 9a: a genome-guided metabolic reconsideration.</title>
        <authorList>
            <person name="Hartwich K."/>
            <person name="Poehlein A."/>
            <person name="Daniel R."/>
        </authorList>
    </citation>
    <scope>NUCLEOTIDE SEQUENCE [LARGE SCALE GENOMIC DNA]</scope>
    <source>
        <strain evidence="2">ATCC 7906 / DSM 604 / BCRC 14475 / CIP 104303 / KCTC 5404 / NCIMB 10678 / 9a</strain>
    </source>
</reference>
<dbReference type="Proteomes" id="UP000006094">
    <property type="component" value="Chromosome"/>
</dbReference>
<proteinExistence type="predicted"/>
<dbReference type="STRING" id="1128398.Curi_c28220"/>
<dbReference type="HOGENOM" id="CLU_153286_1_0_9"/>
<dbReference type="eggNOG" id="ENOG502ZIBA">
    <property type="taxonomic scope" value="Bacteria"/>
</dbReference>
<organism evidence="1 2">
    <name type="scientific">Gottschalkia acidurici (strain ATCC 7906 / DSM 604 / BCRC 14475 / CIP 104303 / KCTC 5404 / NCIMB 10678 / 9a)</name>
    <name type="common">Clostridium acidurici</name>
    <dbReference type="NCBI Taxonomy" id="1128398"/>
    <lineage>
        <taxon>Bacteria</taxon>
        <taxon>Bacillati</taxon>
        <taxon>Bacillota</taxon>
        <taxon>Tissierellia</taxon>
        <taxon>Tissierellales</taxon>
        <taxon>Gottschalkiaceae</taxon>
        <taxon>Gottschalkia</taxon>
    </lineage>
</organism>
<dbReference type="RefSeq" id="WP_014968948.1">
    <property type="nucleotide sequence ID" value="NC_018664.1"/>
</dbReference>